<sequence>MKIREIIEVPKIDKIVRLTDNMSDQADKKKLEDLLKGYVITESVEKNLSNFFYKITNFKDKGHGFLISGLPGCGKSHFMSVLGLLVKYNETFNIMRGKSESIDSAKTFFEKRKVFVVPIMAEEGGPEISLEEMFFNAAEDITGFPFTDDSYYIKQFEEAIVANSNYEKKVDDFVRIDSEGMFLTWADFKSKIKSSRTITKLIKAFIDKYEITFFNPNRGRKDRLDYLYKWLDEENYDGVLVLIDELSEYLNDRGVRARNDALFLKVFLENAEKERNGKVIPAWIVGAFLSSLNDITVPDVYDLMKDRFPTENQFTLKVDDVEEIIDQRLIIKKKSDKIEEAYVLLKNKYNAFDKVDKKTFQQVYPLHPETLNILSKSVRFLSRQRSIVDFVLSEVKGNLDEGGKTKGIMDEDFLRLVTPDRILNHFQERIRELSDKREYFESIYSYYMGPEGLGNGKIKELFKDGDTDRETACKLIDVMTLLKILDLEKEYNVRDLTYMIQYPKMQGDFAEEKVNKILLRMYDKGRFIEIDPSNSDSNVGDNKYYINKDVSLSTKINQDLKKKLGLLEGESVVSIVPEIAKTLTQEPLNISSYFNEPTPYRINWNNTAREGVIIFNQIEKIGSKEYLSKSLNDLKNSENDFYLYIGTIFEYEQQKNFIDKSLKEVSSNTKQQSLLSMWSNYEDESSKEIEKRLSRAIVYWLPSDELEKEEGKDKLQRLKEYYAYLELRKEYKKNNEDTNSKESIQLLGKVDEKILNLEDEVFQVLKSLYLNGNFFNIDGKLDINISSYGNESLTKIIKAVIGNVLQQVYSSNKFICPDESLGLTDNVTNKFLNNYIFGGKTDPTGIDVSIIKNIVKKFGEANIKIDSFKFTVDSKNNSLVKLIIESVENKDEVIFKNLYNKVRKSSFGPDRNMTEILFGMMIKKGFLIPVKNDMPVGIANVKAPLNTSVTKFKMGEFVDDKYTEGLIRITKLFFDRKFEKQDLSFQEELWEDLIEFKNNTVSTINNILFEVSNFRKPLDIEKDCFTKTYDIVDTIKRILEDIVESNGSKDGLEYFIEENKDSITKGDLESQYKDFGMIVEWINSEVPMGIRRVNVMLKGYKEFIPDKEEYKDLIKQYEDIYNLLSNGDEFIFGSVTSEMNKKFDIFKNSFISLYVEEHNRENSKEEFEELRSILEDDNFKFLSKLSHIERINMDYDYINIRNDIDKQLEGQCKESPLKHINGGESSCICHFKLGQKKYVDSRDYFDSAIDNAVLGYIDELNTNANKEKVFKYINDLREIGEKKDVITLVEKMYEIPLDDNRVYKYKQFLTINPEVIPFIDRALKVNINFIQRDINKLIEVFKDKAYSKEEMIQKFTQVVEGQDDIKPNLYIKFTDFRNDD</sequence>
<keyword evidence="2" id="KW-1185">Reference proteome</keyword>
<evidence type="ECO:0000313" key="2">
    <source>
        <dbReference type="Proteomes" id="UP000469523"/>
    </source>
</evidence>
<dbReference type="InterPro" id="IPR027417">
    <property type="entry name" value="P-loop_NTPase"/>
</dbReference>
<name>A0A6N7XZE9_9FIRM</name>
<accession>A0A6N7XZE9</accession>
<reference evidence="1 2" key="1">
    <citation type="submission" date="2019-09" db="EMBL/GenBank/DDBJ databases">
        <title>In-depth cultivation of the pig gut microbiome towards novel bacterial diversity and tailored functional studies.</title>
        <authorList>
            <person name="Wylensek D."/>
            <person name="Hitch T.C.A."/>
            <person name="Clavel T."/>
        </authorList>
    </citation>
    <scope>NUCLEOTIDE SEQUENCE [LARGE SCALE GENOMIC DNA]</scope>
    <source>
        <strain evidence="1 2">WCA3-693-APC-4?</strain>
    </source>
</reference>
<dbReference type="Proteomes" id="UP000469523">
    <property type="component" value="Unassembled WGS sequence"/>
</dbReference>
<protein>
    <submittedName>
        <fullName evidence="1">Uncharacterized protein</fullName>
    </submittedName>
</protein>
<dbReference type="EMBL" id="VUNQ01000020">
    <property type="protein sequence ID" value="MSU01865.1"/>
    <property type="molecule type" value="Genomic_DNA"/>
</dbReference>
<comment type="caution">
    <text evidence="1">The sequence shown here is derived from an EMBL/GenBank/DDBJ whole genome shotgun (WGS) entry which is preliminary data.</text>
</comment>
<dbReference type="SUPFAM" id="SSF52540">
    <property type="entry name" value="P-loop containing nucleoside triphosphate hydrolases"/>
    <property type="match status" value="2"/>
</dbReference>
<organism evidence="1 2">
    <name type="scientific">Tissierella pigra</name>
    <dbReference type="NCBI Taxonomy" id="2607614"/>
    <lineage>
        <taxon>Bacteria</taxon>
        <taxon>Bacillati</taxon>
        <taxon>Bacillota</taxon>
        <taxon>Tissierellia</taxon>
        <taxon>Tissierellales</taxon>
        <taxon>Tissierellaceae</taxon>
        <taxon>Tissierella</taxon>
    </lineage>
</organism>
<dbReference type="RefSeq" id="WP_154440327.1">
    <property type="nucleotide sequence ID" value="NZ_JAHLPJ010000001.1"/>
</dbReference>
<gene>
    <name evidence="1" type="ORF">FYJ83_10335</name>
</gene>
<evidence type="ECO:0000313" key="1">
    <source>
        <dbReference type="EMBL" id="MSU01865.1"/>
    </source>
</evidence>
<proteinExistence type="predicted"/>